<dbReference type="PRINTS" id="PR00723">
    <property type="entry name" value="SUBTILISIN"/>
</dbReference>
<dbReference type="SUPFAM" id="SSF54897">
    <property type="entry name" value="Protease propeptides/inhibitors"/>
    <property type="match status" value="1"/>
</dbReference>
<dbReference type="PANTHER" id="PTHR43806">
    <property type="entry name" value="PEPTIDASE S8"/>
    <property type="match status" value="1"/>
</dbReference>
<protein>
    <submittedName>
        <fullName evidence="9">Peptidase inhibitor I9</fullName>
    </submittedName>
</protein>
<comment type="similarity">
    <text evidence="1 5 6">Belongs to the peptidase S8 family.</text>
</comment>
<feature type="domain" description="Inhibitor I9" evidence="8">
    <location>
        <begin position="57"/>
        <end position="137"/>
    </location>
</feature>
<dbReference type="InterPro" id="IPR010259">
    <property type="entry name" value="S8pro/Inhibitor_I9"/>
</dbReference>
<dbReference type="OrthoDB" id="9798386at2"/>
<dbReference type="EMBL" id="SGXG01000001">
    <property type="protein sequence ID" value="RZS97315.1"/>
    <property type="molecule type" value="Genomic_DNA"/>
</dbReference>
<gene>
    <name evidence="9" type="ORF">BC751_2921</name>
</gene>
<dbReference type="PANTHER" id="PTHR43806:SF11">
    <property type="entry name" value="CEREVISIN-RELATED"/>
    <property type="match status" value="1"/>
</dbReference>
<organism evidence="9 10">
    <name type="scientific">Cecembia calidifontis</name>
    <dbReference type="NCBI Taxonomy" id="1187080"/>
    <lineage>
        <taxon>Bacteria</taxon>
        <taxon>Pseudomonadati</taxon>
        <taxon>Bacteroidota</taxon>
        <taxon>Cytophagia</taxon>
        <taxon>Cytophagales</taxon>
        <taxon>Cyclobacteriaceae</taxon>
        <taxon>Cecembia</taxon>
    </lineage>
</organism>
<dbReference type="GO" id="GO:0006508">
    <property type="term" value="P:proteolysis"/>
    <property type="evidence" value="ECO:0007669"/>
    <property type="project" value="UniProtKB-KW"/>
</dbReference>
<proteinExistence type="inferred from homology"/>
<dbReference type="SUPFAM" id="SSF52743">
    <property type="entry name" value="Subtilisin-like"/>
    <property type="match status" value="1"/>
</dbReference>
<dbReference type="InterPro" id="IPR036852">
    <property type="entry name" value="Peptidase_S8/S53_dom_sf"/>
</dbReference>
<keyword evidence="3 5" id="KW-0378">Hydrolase</keyword>
<dbReference type="Gene3D" id="3.30.70.80">
    <property type="entry name" value="Peptidase S8 propeptide/proteinase inhibitor I9"/>
    <property type="match status" value="1"/>
</dbReference>
<feature type="active site" description="Charge relay system" evidence="5">
    <location>
        <position position="381"/>
    </location>
</feature>
<feature type="domain" description="Peptidase S8/S53" evidence="7">
    <location>
        <begin position="180"/>
        <end position="390"/>
    </location>
</feature>
<dbReference type="PROSITE" id="PS00136">
    <property type="entry name" value="SUBTILASE_ASP"/>
    <property type="match status" value="1"/>
</dbReference>
<evidence type="ECO:0000256" key="1">
    <source>
        <dbReference type="ARBA" id="ARBA00011073"/>
    </source>
</evidence>
<dbReference type="InterPro" id="IPR050131">
    <property type="entry name" value="Peptidase_S8_subtilisin-like"/>
</dbReference>
<evidence type="ECO:0000259" key="8">
    <source>
        <dbReference type="Pfam" id="PF05922"/>
    </source>
</evidence>
<sequence>MIYKFLTGYMKKFVYFILISFFLHACANEHEFGVSNEEDEEMLKFPVMKAEPIPDHYIIVFNEDRISFRMDADDLEGTERLMVKEVEDFLKTHRVDPESVQHIYSIALPGFSAKVNAERLPDLLVDPKVKYIEQDRRGELGPFQVLKRPGQEEEQIVTTQVIPWGVARAGGPFTYRGRHSVFVLDTGIDLAHPDLNVDDKKGFDAYNSKKKDYDLNDEHGHGTHVAGTIGALDNHFGVVGVAAGVPVVPVKIFTGPRAEYTYSGLIAGINHVGVRGIPGDVANLSFGGFDDSRALDEAVLRVSEKRRIWMVIAAGNSGLPATSFSPARVNGPFTITVSAFQIGDRFASFSHFGFPVKFSAPGVNVRSTWTNNRYVNSSGTSMAAPHVSGIRVLGEIEKDGYVLNHPIPENPDPIAVRR</sequence>
<reference evidence="9 10" key="1">
    <citation type="submission" date="2019-02" db="EMBL/GenBank/DDBJ databases">
        <title>Genomic Encyclopedia of Archaeal and Bacterial Type Strains, Phase II (KMG-II): from individual species to whole genera.</title>
        <authorList>
            <person name="Goeker M."/>
        </authorList>
    </citation>
    <scope>NUCLEOTIDE SEQUENCE [LARGE SCALE GENOMIC DNA]</scope>
    <source>
        <strain evidence="9 10">DSM 21411</strain>
    </source>
</reference>
<dbReference type="InterPro" id="IPR000209">
    <property type="entry name" value="Peptidase_S8/S53_dom"/>
</dbReference>
<dbReference type="GO" id="GO:0005615">
    <property type="term" value="C:extracellular space"/>
    <property type="evidence" value="ECO:0007669"/>
    <property type="project" value="TreeGrafter"/>
</dbReference>
<keyword evidence="2 5" id="KW-0645">Protease</keyword>
<dbReference type="Pfam" id="PF05922">
    <property type="entry name" value="Inhibitor_I9"/>
    <property type="match status" value="1"/>
</dbReference>
<evidence type="ECO:0000259" key="7">
    <source>
        <dbReference type="Pfam" id="PF00082"/>
    </source>
</evidence>
<dbReference type="PROSITE" id="PS00138">
    <property type="entry name" value="SUBTILASE_SER"/>
    <property type="match status" value="1"/>
</dbReference>
<name>A0A4Q7PAV0_9BACT</name>
<evidence type="ECO:0000313" key="10">
    <source>
        <dbReference type="Proteomes" id="UP000292209"/>
    </source>
</evidence>
<keyword evidence="10" id="KW-1185">Reference proteome</keyword>
<comment type="caution">
    <text evidence="9">The sequence shown here is derived from an EMBL/GenBank/DDBJ whole genome shotgun (WGS) entry which is preliminary data.</text>
</comment>
<dbReference type="InterPro" id="IPR037045">
    <property type="entry name" value="S8pro/Inhibitor_I9_sf"/>
</dbReference>
<dbReference type="GO" id="GO:0004252">
    <property type="term" value="F:serine-type endopeptidase activity"/>
    <property type="evidence" value="ECO:0007669"/>
    <property type="project" value="UniProtKB-UniRule"/>
</dbReference>
<dbReference type="AlphaFoldDB" id="A0A4Q7PAV0"/>
<feature type="active site" description="Charge relay system" evidence="5">
    <location>
        <position position="185"/>
    </location>
</feature>
<dbReference type="InterPro" id="IPR023827">
    <property type="entry name" value="Peptidase_S8_Asp-AS"/>
</dbReference>
<evidence type="ECO:0000256" key="4">
    <source>
        <dbReference type="ARBA" id="ARBA00022825"/>
    </source>
</evidence>
<dbReference type="PROSITE" id="PS51892">
    <property type="entry name" value="SUBTILASE"/>
    <property type="match status" value="1"/>
</dbReference>
<evidence type="ECO:0000256" key="5">
    <source>
        <dbReference type="PROSITE-ProRule" id="PRU01240"/>
    </source>
</evidence>
<evidence type="ECO:0000256" key="2">
    <source>
        <dbReference type="ARBA" id="ARBA00022670"/>
    </source>
</evidence>
<dbReference type="Proteomes" id="UP000292209">
    <property type="component" value="Unassembled WGS sequence"/>
</dbReference>
<evidence type="ECO:0000313" key="9">
    <source>
        <dbReference type="EMBL" id="RZS97315.1"/>
    </source>
</evidence>
<dbReference type="InterPro" id="IPR022398">
    <property type="entry name" value="Peptidase_S8_His-AS"/>
</dbReference>
<evidence type="ECO:0000256" key="6">
    <source>
        <dbReference type="RuleBase" id="RU003355"/>
    </source>
</evidence>
<keyword evidence="4 5" id="KW-0720">Serine protease</keyword>
<dbReference type="InterPro" id="IPR015500">
    <property type="entry name" value="Peptidase_S8_subtilisin-rel"/>
</dbReference>
<dbReference type="PROSITE" id="PS00137">
    <property type="entry name" value="SUBTILASE_HIS"/>
    <property type="match status" value="1"/>
</dbReference>
<feature type="active site" description="Charge relay system" evidence="5">
    <location>
        <position position="221"/>
    </location>
</feature>
<dbReference type="Pfam" id="PF00082">
    <property type="entry name" value="Peptidase_S8"/>
    <property type="match status" value="1"/>
</dbReference>
<dbReference type="InterPro" id="IPR023828">
    <property type="entry name" value="Peptidase_S8_Ser-AS"/>
</dbReference>
<dbReference type="Gene3D" id="3.40.50.200">
    <property type="entry name" value="Peptidase S8/S53 domain"/>
    <property type="match status" value="1"/>
</dbReference>
<evidence type="ECO:0000256" key="3">
    <source>
        <dbReference type="ARBA" id="ARBA00022801"/>
    </source>
</evidence>
<accession>A0A4Q7PAV0</accession>